<name>M3I307_9BACT</name>
<evidence type="ECO:0000313" key="3">
    <source>
        <dbReference type="Proteomes" id="UP000011782"/>
    </source>
</evidence>
<protein>
    <submittedName>
        <fullName evidence="2">Uncharacterized protein</fullName>
    </submittedName>
</protein>
<dbReference type="OrthoDB" id="5361834at2"/>
<evidence type="ECO:0000256" key="1">
    <source>
        <dbReference type="SAM" id="MobiDB-lite"/>
    </source>
</evidence>
<accession>M3I307</accession>
<dbReference type="Gene3D" id="2.160.20.160">
    <property type="match status" value="3"/>
</dbReference>
<gene>
    <name evidence="2" type="ORF">H740_03694</name>
</gene>
<proteinExistence type="predicted"/>
<feature type="compositionally biased region" description="Low complexity" evidence="1">
    <location>
        <begin position="147"/>
        <end position="179"/>
    </location>
</feature>
<dbReference type="STRING" id="1073353.H740_03694"/>
<dbReference type="NCBIfam" id="NF033682">
    <property type="entry name" value="retention_LapA"/>
    <property type="match status" value="1"/>
</dbReference>
<comment type="caution">
    <text evidence="2">The sequence shown here is derived from an EMBL/GenBank/DDBJ whole genome shotgun (WGS) entry which is preliminary data.</text>
</comment>
<dbReference type="PRINTS" id="PR00313">
    <property type="entry name" value="CABNDNGRPT"/>
</dbReference>
<organism evidence="2 3">
    <name type="scientific">Campylobacter showae CC57C</name>
    <dbReference type="NCBI Taxonomy" id="1073353"/>
    <lineage>
        <taxon>Bacteria</taxon>
        <taxon>Pseudomonadati</taxon>
        <taxon>Campylobacterota</taxon>
        <taxon>Epsilonproteobacteria</taxon>
        <taxon>Campylobacterales</taxon>
        <taxon>Campylobacteraceae</taxon>
        <taxon>Campylobacter</taxon>
    </lineage>
</organism>
<reference evidence="2 3" key="1">
    <citation type="submission" date="2013-02" db="EMBL/GenBank/DDBJ databases">
        <title>Co-occurrence of anaerobic bacteria in colorectal carcinomas.</title>
        <authorList>
            <person name="Holt R.A."/>
            <person name="Warren R.L."/>
            <person name="Allen-Vercoe E."/>
            <person name="Pleasance S."/>
            <person name="Freeman D.J."/>
            <person name="Watson P."/>
            <person name="Moore R."/>
            <person name="Cochrane K."/>
        </authorList>
    </citation>
    <scope>NUCLEOTIDE SEQUENCE [LARGE SCALE GENOMIC DNA]</scope>
    <source>
        <strain evidence="2 3">CC57C</strain>
    </source>
</reference>
<feature type="region of interest" description="Disordered" evidence="1">
    <location>
        <begin position="1468"/>
        <end position="1499"/>
    </location>
</feature>
<dbReference type="Proteomes" id="UP000011782">
    <property type="component" value="Unassembled WGS sequence"/>
</dbReference>
<feature type="region of interest" description="Disordered" evidence="1">
    <location>
        <begin position="147"/>
        <end position="181"/>
    </location>
</feature>
<sequence length="1519" mass="155420">MPTQAGIIKSIEGKVVAIGSNGVKRELNVGDLVYLGESVVGQDAASKIVISANNGKDIVMLGKDTLVLDQSVAVNEGFGNEAMMANVEALQQALLNGTELQDLEATAAGGGAGAASGDGVSLSQVSFTQGGHISNVSATYGDLGGASQSSQSSNAYQGSAARGVSESISSQQSQLEPQLNPKKIEIPSSAYDAEISQTGAKAAVRTTNLDKSNEYFEALDSAVSGQASAPYANFNTANTSSLFSSAIPGGYTVTKENKTVNSQTFEKAYLNYNTEEFDIQDGWYISKDKSVIIGSDQAKKLVVASETTDTLGYDPATTTIVKVSNAVKPKIFGSDKADDITVDGAKVDMVSTGTGDDTITVKNGAEILNNVNSGSGDDKINVEGEYTTIQGSVFAGSGNDTINVSDKAVIKKAIFDGDGDDTINVKSGATVGDRDSSIAKDQYDAGVQLGTGNNKVVVDGDDTSVSRITGYKFGEANGGGTLETKNDVTVQNKATVAFDIDIDSRDNQKVTVDDATVKGTIFTNSGDDKVFVKNGSKVGGILTEGGGDEIEITDSEIGGADSFYGVYVSRVTGQSSDLSHNHQGVHADSYLGGAQNDYNKHGNDKITIKNSTVNGQIWGGRGDDEINIINSEVKKNVFGDADHRQNVTDGSVDGKDTINITNSTIGGVVYGEGGKDDITVNKSTIEGKSATNSQGNPFRVAIVGAEGDDKILVQNESNVKGNISGDQGGNTITVESGSKVAGWVYGANAGMYSETGNNTITVTGENTEVSRVGDVSSGDSTITISDKAKVKSVQGDKGVDTITVDNATVSEKIEGGHGDDKIYVRNGARVEGYVSGDLDNDTIEVSGENTYVKEVKGDKGDDTITVENKAKVVTIEGNDGTDTINVKNNATVGNVFGNDGIDTINVENATVRGNIRGGAGDDVITAKGSSSINNILGEAGKDTITLESGAKVVGQIRGDTLTMNDVHEKRVNPSKNIVDSGADADTITLSGAETSAKNILGGDGNDIIKVKDGAKTELIIADEGDDEVIVSGAGTYVGGINGRGGDDTILVEQGAKVDGIVGRWGNDKITVTGAGTVVTGDVEGNEDGDTIKILDGATVEGSVKGGNGENPSVYGAAQDSDGNNITVQNAEVKGNVEGSTYGGKNDINVSNSTIGGSVLGGIDIDVINVTSGSKVNKTVEGGTGKDEITVTGAGTVVGEGLTTPQLRVNGSITGGEDNDKIVLSDGAHAVNAGIAGWGGDDKITVTGSGTRAHSVSGHAGDDIIRVDNKAYIEHAVSANTGNGTVTVSGEGTSVGGIQSNGNAPITVEDGAEVRGALYAYGPSGEQTIVVQGGAKVNVINTTVDFRDDNNTGGNTEDTVIVKDAGTVVNAVRTGNHEDTLIVQDGATVGSVGLGTGNDTKMTTTNNNGNLVVNSLDGDGNIDLSKIAKVAENINSVDVSAVNNAVLNVDPKDVLDLGASGNTLEIKGGSDDTVKSKSSGQWSADGSDATHKSFTGSANDDNGVAQTVTIKVENDVATDL</sequence>
<dbReference type="PATRIC" id="fig|1073353.3.peg.788"/>
<dbReference type="RefSeq" id="WP_004322583.1">
    <property type="nucleotide sequence ID" value="NZ_AOTD01000094.1"/>
</dbReference>
<dbReference type="InterPro" id="IPR011049">
    <property type="entry name" value="Serralysin-like_metalloprot_C"/>
</dbReference>
<evidence type="ECO:0000313" key="2">
    <source>
        <dbReference type="EMBL" id="EMG30989.1"/>
    </source>
</evidence>
<dbReference type="SUPFAM" id="SSF51120">
    <property type="entry name" value="beta-Roll"/>
    <property type="match status" value="2"/>
</dbReference>
<dbReference type="InterPro" id="IPR047777">
    <property type="entry name" value="LapA-like_RM"/>
</dbReference>
<dbReference type="EMBL" id="AOTD01000094">
    <property type="protein sequence ID" value="EMG30989.1"/>
    <property type="molecule type" value="Genomic_DNA"/>
</dbReference>